<reference evidence="1 2" key="2">
    <citation type="journal article" date="2022" name="Mol. Ecol. Resour.">
        <title>The genomes of chicory, endive, great burdock and yacon provide insights into Asteraceae paleo-polyploidization history and plant inulin production.</title>
        <authorList>
            <person name="Fan W."/>
            <person name="Wang S."/>
            <person name="Wang H."/>
            <person name="Wang A."/>
            <person name="Jiang F."/>
            <person name="Liu H."/>
            <person name="Zhao H."/>
            <person name="Xu D."/>
            <person name="Zhang Y."/>
        </authorList>
    </citation>
    <scope>NUCLEOTIDE SEQUENCE [LARGE SCALE GENOMIC DNA]</scope>
    <source>
        <strain evidence="2">cv. Niubang</strain>
    </source>
</reference>
<proteinExistence type="predicted"/>
<keyword evidence="2" id="KW-1185">Reference proteome</keyword>
<reference evidence="2" key="1">
    <citation type="journal article" date="2022" name="Mol. Ecol. Resour.">
        <title>The genomes of chicory, endive, great burdock and yacon provide insights into Asteraceae palaeo-polyploidization history and plant inulin production.</title>
        <authorList>
            <person name="Fan W."/>
            <person name="Wang S."/>
            <person name="Wang H."/>
            <person name="Wang A."/>
            <person name="Jiang F."/>
            <person name="Liu H."/>
            <person name="Zhao H."/>
            <person name="Xu D."/>
            <person name="Zhang Y."/>
        </authorList>
    </citation>
    <scope>NUCLEOTIDE SEQUENCE [LARGE SCALE GENOMIC DNA]</scope>
    <source>
        <strain evidence="2">cv. Niubang</strain>
    </source>
</reference>
<gene>
    <name evidence="1" type="ORF">L6452_27859</name>
</gene>
<accession>A0ACB8ZWW3</accession>
<evidence type="ECO:0000313" key="1">
    <source>
        <dbReference type="EMBL" id="KAI3702133.1"/>
    </source>
</evidence>
<comment type="caution">
    <text evidence="1">The sequence shown here is derived from an EMBL/GenBank/DDBJ whole genome shotgun (WGS) entry which is preliminary data.</text>
</comment>
<protein>
    <submittedName>
        <fullName evidence="1">Uncharacterized protein</fullName>
    </submittedName>
</protein>
<organism evidence="1 2">
    <name type="scientific">Arctium lappa</name>
    <name type="common">Greater burdock</name>
    <name type="synonym">Lappa major</name>
    <dbReference type="NCBI Taxonomy" id="4217"/>
    <lineage>
        <taxon>Eukaryota</taxon>
        <taxon>Viridiplantae</taxon>
        <taxon>Streptophyta</taxon>
        <taxon>Embryophyta</taxon>
        <taxon>Tracheophyta</taxon>
        <taxon>Spermatophyta</taxon>
        <taxon>Magnoliopsida</taxon>
        <taxon>eudicotyledons</taxon>
        <taxon>Gunneridae</taxon>
        <taxon>Pentapetalae</taxon>
        <taxon>asterids</taxon>
        <taxon>campanulids</taxon>
        <taxon>Asterales</taxon>
        <taxon>Asteraceae</taxon>
        <taxon>Carduoideae</taxon>
        <taxon>Cardueae</taxon>
        <taxon>Arctiinae</taxon>
        <taxon>Arctium</taxon>
    </lineage>
</organism>
<sequence length="236" mass="27055">MNNLPDPRNDTGIVPCVDPDPQTSKPPHNYDYIKKLREDRTLSTQFRNASAKLETIAATIHQLQTEPRQYTLNEVRAATDCVFTDTMGLTGDYRNRKLNLMLKDIEVKGTERIGAIAKPSRIKASSPYSNRKRPTYSLIRALDRIPLSRLERNELKKRSHSRKHPVNSRHSTTYGRTEANPARWYLGVSILAYLRLSILRISLSLPTYRPGLLFVSYLKASQGFLELLSRYRSLNP</sequence>
<dbReference type="EMBL" id="CM042055">
    <property type="protein sequence ID" value="KAI3702133.1"/>
    <property type="molecule type" value="Genomic_DNA"/>
</dbReference>
<name>A0ACB8ZWW3_ARCLA</name>
<evidence type="ECO:0000313" key="2">
    <source>
        <dbReference type="Proteomes" id="UP001055879"/>
    </source>
</evidence>
<dbReference type="Proteomes" id="UP001055879">
    <property type="component" value="Linkage Group LG09"/>
</dbReference>